<reference evidence="1 2" key="1">
    <citation type="submission" date="2019-01" db="EMBL/GenBank/DDBJ databases">
        <title>Coherence of Microcystis species and biogeography revealed through population genomics.</title>
        <authorList>
            <person name="Perez-Carrascal O.M."/>
            <person name="Terrat Y."/>
            <person name="Giani A."/>
            <person name="Fortin N."/>
            <person name="Tromas N."/>
            <person name="Shapiro B.J."/>
        </authorList>
    </citation>
    <scope>NUCLEOTIDE SEQUENCE [LARGE SCALE GENOMIC DNA]</scope>
    <source>
        <strain evidence="1">Ma_QC_Ch_20071001_S25D</strain>
    </source>
</reference>
<proteinExistence type="predicted"/>
<dbReference type="AlphaFoldDB" id="A0A552FJH3"/>
<accession>A0A552FJH3</accession>
<gene>
    <name evidence="1" type="ORF">EWV57_17650</name>
</gene>
<comment type="caution">
    <text evidence="1">The sequence shown here is derived from an EMBL/GenBank/DDBJ whole genome shotgun (WGS) entry which is preliminary data.</text>
</comment>
<evidence type="ECO:0000313" key="2">
    <source>
        <dbReference type="Proteomes" id="UP000316958"/>
    </source>
</evidence>
<dbReference type="EMBL" id="SFBE01000294">
    <property type="protein sequence ID" value="TRU46878.1"/>
    <property type="molecule type" value="Genomic_DNA"/>
</dbReference>
<evidence type="ECO:0000313" key="1">
    <source>
        <dbReference type="EMBL" id="TRU46878.1"/>
    </source>
</evidence>
<protein>
    <submittedName>
        <fullName evidence="1">Uncharacterized protein</fullName>
    </submittedName>
</protein>
<organism evidence="1 2">
    <name type="scientific">Microcystis aeruginosa Ma_QC_Ch_20071001_S25D</name>
    <dbReference type="NCBI Taxonomy" id="2486250"/>
    <lineage>
        <taxon>Bacteria</taxon>
        <taxon>Bacillati</taxon>
        <taxon>Cyanobacteriota</taxon>
        <taxon>Cyanophyceae</taxon>
        <taxon>Oscillatoriophycideae</taxon>
        <taxon>Chroococcales</taxon>
        <taxon>Microcystaceae</taxon>
        <taxon>Microcystis</taxon>
    </lineage>
</organism>
<name>A0A552FJH3_MICAE</name>
<sequence>MAIARRFSIRKFAKWLLLSRVCRINLKTLLGKTFRPFGNQQVPGMGVIRGKIQVVKPYTQPPTPTEKLFQQLLSSCHLQCLRWGRQG</sequence>
<dbReference type="Proteomes" id="UP000316958">
    <property type="component" value="Unassembled WGS sequence"/>
</dbReference>